<organism evidence="1">
    <name type="scientific">Talaromyces marneffei PM1</name>
    <dbReference type="NCBI Taxonomy" id="1077442"/>
    <lineage>
        <taxon>Eukaryota</taxon>
        <taxon>Fungi</taxon>
        <taxon>Dikarya</taxon>
        <taxon>Ascomycota</taxon>
        <taxon>Pezizomycotina</taxon>
        <taxon>Eurotiomycetes</taxon>
        <taxon>Eurotiomycetidae</taxon>
        <taxon>Eurotiales</taxon>
        <taxon>Trichocomaceae</taxon>
        <taxon>Talaromyces</taxon>
        <taxon>Talaromyces sect. Talaromyces</taxon>
    </lineage>
</organism>
<dbReference type="AlphaFoldDB" id="A0A093VFX9"/>
<proteinExistence type="predicted"/>
<reference key="1">
    <citation type="journal article" date="2014" name="PLoS Genet.">
        <title>Signature Gene Expression Reveals Novel Clues to the Molecular Mechanisms of Dimorphic Transition in Penicillium marneffei.</title>
        <authorList>
            <person name="Yang E."/>
            <person name="Wang G."/>
            <person name="Cai J."/>
            <person name="Woo P.C."/>
            <person name="Lau S.K."/>
            <person name="Yuen K.-Y."/>
            <person name="Chow W.-N."/>
            <person name="Lin X."/>
        </authorList>
    </citation>
    <scope>NUCLEOTIDE SEQUENCE [LARGE SCALE GENOMIC DNA]</scope>
    <source>
        <strain>PM1</strain>
    </source>
</reference>
<evidence type="ECO:0000313" key="1">
    <source>
        <dbReference type="EMBL" id="KFX51065.1"/>
    </source>
</evidence>
<comment type="caution">
    <text evidence="1">The sequence shown here is derived from an EMBL/GenBank/DDBJ whole genome shotgun (WGS) entry which is preliminary data.</text>
</comment>
<dbReference type="HOGENOM" id="CLU_1611906_0_0_1"/>
<protein>
    <submittedName>
        <fullName evidence="1">Uncharacterized protein</fullName>
    </submittedName>
</protein>
<reference evidence="1" key="2">
    <citation type="journal article" date="2014" name="PLoS Genet.">
        <title>Signature gene expression reveals novel clues to the molecular mechanisms of dimorphic transition in Penicillium marneffei.</title>
        <authorList>
            <person name="Yang E."/>
            <person name="Wang G."/>
            <person name="Cai J."/>
            <person name="Woo P.C."/>
            <person name="Lau S.K."/>
            <person name="Yuen K.-Y."/>
            <person name="Chow W.-N."/>
            <person name="Lin X."/>
        </authorList>
    </citation>
    <scope>NUCLEOTIDE SEQUENCE</scope>
    <source>
        <strain evidence="1">PM1</strain>
    </source>
</reference>
<sequence>MTTTVTVSQPMESLTAANMSEPTCPNPLIRLIIRPVQTDCAVTALTQQYMVVRQRQRHDSNCTRNLGYARHGNSSRKHVHAASILIIGDDTQTFLEKSYQLSQIQNTVARILACLIIPVRLSNSDSKMYTDYASFSGITIIELFSVDTNDDATYHVGLLEPLVST</sequence>
<gene>
    <name evidence="1" type="ORF">GQ26_0063120</name>
</gene>
<dbReference type="EMBL" id="JPOX01000006">
    <property type="protein sequence ID" value="KFX51065.1"/>
    <property type="molecule type" value="Genomic_DNA"/>
</dbReference>
<name>A0A093VFX9_TALMA</name>
<accession>A0A093VFX9</accession>